<organism evidence="3 4">
    <name type="scientific">Gonapodya prolifera (strain JEL478)</name>
    <name type="common">Monoblepharis prolifera</name>
    <dbReference type="NCBI Taxonomy" id="1344416"/>
    <lineage>
        <taxon>Eukaryota</taxon>
        <taxon>Fungi</taxon>
        <taxon>Fungi incertae sedis</taxon>
        <taxon>Chytridiomycota</taxon>
        <taxon>Chytridiomycota incertae sedis</taxon>
        <taxon>Monoblepharidomycetes</taxon>
        <taxon>Monoblepharidales</taxon>
        <taxon>Gonapodyaceae</taxon>
        <taxon>Gonapodya</taxon>
    </lineage>
</organism>
<dbReference type="InterPro" id="IPR052744">
    <property type="entry name" value="GPAT/DAPAT"/>
</dbReference>
<dbReference type="SMART" id="SM00563">
    <property type="entry name" value="PlsC"/>
    <property type="match status" value="1"/>
</dbReference>
<feature type="domain" description="Phospholipid/glycerol acyltransferase" evidence="2">
    <location>
        <begin position="1"/>
        <end position="99"/>
    </location>
</feature>
<proteinExistence type="predicted"/>
<dbReference type="STRING" id="1344416.A0A139A0U2"/>
<evidence type="ECO:0000256" key="1">
    <source>
        <dbReference type="SAM" id="Phobius"/>
    </source>
</evidence>
<keyword evidence="4" id="KW-1185">Reference proteome</keyword>
<dbReference type="Pfam" id="PF01553">
    <property type="entry name" value="Acyltransferase"/>
    <property type="match status" value="1"/>
</dbReference>
<keyword evidence="1" id="KW-1133">Transmembrane helix</keyword>
<keyword evidence="1" id="KW-0812">Transmembrane</keyword>
<feature type="transmembrane region" description="Helical" evidence="1">
    <location>
        <begin position="407"/>
        <end position="427"/>
    </location>
</feature>
<dbReference type="GO" id="GO:0008654">
    <property type="term" value="P:phospholipid biosynthetic process"/>
    <property type="evidence" value="ECO:0007669"/>
    <property type="project" value="TreeGrafter"/>
</dbReference>
<evidence type="ECO:0000313" key="4">
    <source>
        <dbReference type="Proteomes" id="UP000070544"/>
    </source>
</evidence>
<dbReference type="PANTHER" id="PTHR31605:SF0">
    <property type="entry name" value="GLYCEROL-3-PHOSPHATE O-ACYLTRANSFERASE 1"/>
    <property type="match status" value="1"/>
</dbReference>
<name>A0A139A0U2_GONPJ</name>
<keyword evidence="1" id="KW-0472">Membrane</keyword>
<dbReference type="EMBL" id="KQ965827">
    <property type="protein sequence ID" value="KXS10381.1"/>
    <property type="molecule type" value="Genomic_DNA"/>
</dbReference>
<dbReference type="Proteomes" id="UP000070544">
    <property type="component" value="Unassembled WGS sequence"/>
</dbReference>
<evidence type="ECO:0000259" key="2">
    <source>
        <dbReference type="SMART" id="SM00563"/>
    </source>
</evidence>
<protein>
    <recommendedName>
        <fullName evidence="2">Phospholipid/glycerol acyltransferase domain-containing protein</fullName>
    </recommendedName>
</protein>
<dbReference type="OMA" id="WTHSREA"/>
<sequence>MIVDPALLLATVPRADPIHIWAKAAIFDPPLQGALATSFGLLPVDRGKKDYSSLYASTIACFDEGGVVAVFPEGTSYTQPHLYHLKDGAAWAALTHTFHLVRNWASRSASSPVSPLPTPPAESGNVHGDVPDTLAEMDVGAVLADIGFKERTAAIVPVGLTYVQKHKWRSSVVVQFGQAIEPTEYVAQFQKDQKSAVKKLTADLTTRMLEVTVNAPTWSDFDVANTARRIILPYPHLPLSLYPQATQALADLFRTRELVLEVDTWDYSKGKERLYKPDVTATQNTEPKSAPLPADLASIRNRLEDYAERLRSLSLVDLEVKRFSPQGNPIGAALRVLRSAVVWVLGLPVFVPMQVIAAPVQLPAYLVARNEKYMESKAMKKMVVSVLATPVVYSAFAFFLWRKMRDTFTLALFLGSFPILTATYLSLYDSRSDALRDLVGTYHLLLALAGPESSRAALADLVALRAQLQHDLRLAVGRYAVLPRDARASALVNVDGKKDTVQVDAARFVEATRKLLKVVEVLEKETLTKGNGRRASVAE</sequence>
<dbReference type="GO" id="GO:0004366">
    <property type="term" value="F:glycerol-3-phosphate O-acyltransferase activity"/>
    <property type="evidence" value="ECO:0007669"/>
    <property type="project" value="TreeGrafter"/>
</dbReference>
<dbReference type="SUPFAM" id="SSF69593">
    <property type="entry name" value="Glycerol-3-phosphate (1)-acyltransferase"/>
    <property type="match status" value="1"/>
</dbReference>
<gene>
    <name evidence="3" type="ORF">M427DRAFT_48313</name>
</gene>
<feature type="transmembrane region" description="Helical" evidence="1">
    <location>
        <begin position="340"/>
        <end position="362"/>
    </location>
</feature>
<evidence type="ECO:0000313" key="3">
    <source>
        <dbReference type="EMBL" id="KXS10381.1"/>
    </source>
</evidence>
<dbReference type="PANTHER" id="PTHR31605">
    <property type="entry name" value="GLYCEROL-3-PHOSPHATE O-ACYLTRANSFERASE 1"/>
    <property type="match status" value="1"/>
</dbReference>
<feature type="transmembrane region" description="Helical" evidence="1">
    <location>
        <begin position="382"/>
        <end position="401"/>
    </location>
</feature>
<dbReference type="OrthoDB" id="5567124at2759"/>
<accession>A0A139A0U2</accession>
<reference evidence="3 4" key="1">
    <citation type="journal article" date="2015" name="Genome Biol. Evol.">
        <title>Phylogenomic analyses indicate that early fungi evolved digesting cell walls of algal ancestors of land plants.</title>
        <authorList>
            <person name="Chang Y."/>
            <person name="Wang S."/>
            <person name="Sekimoto S."/>
            <person name="Aerts A.L."/>
            <person name="Choi C."/>
            <person name="Clum A."/>
            <person name="LaButti K.M."/>
            <person name="Lindquist E.A."/>
            <person name="Yee Ngan C."/>
            <person name="Ohm R.A."/>
            <person name="Salamov A.A."/>
            <person name="Grigoriev I.V."/>
            <person name="Spatafora J.W."/>
            <person name="Berbee M.L."/>
        </authorList>
    </citation>
    <scope>NUCLEOTIDE SEQUENCE [LARGE SCALE GENOMIC DNA]</scope>
    <source>
        <strain evidence="3 4">JEL478</strain>
    </source>
</reference>
<dbReference type="GO" id="GO:0016287">
    <property type="term" value="F:glycerone-phosphate O-acyltransferase activity"/>
    <property type="evidence" value="ECO:0007669"/>
    <property type="project" value="TreeGrafter"/>
</dbReference>
<dbReference type="InterPro" id="IPR002123">
    <property type="entry name" value="Plipid/glycerol_acylTrfase"/>
</dbReference>
<dbReference type="AlphaFoldDB" id="A0A139A0U2"/>